<reference evidence="2" key="1">
    <citation type="submission" date="2017-04" db="EMBL/GenBank/DDBJ databases">
        <authorList>
            <person name="Varghese N."/>
            <person name="Submissions S."/>
        </authorList>
    </citation>
    <scope>NUCLEOTIDE SEQUENCE [LARGE SCALE GENOMIC DNA]</scope>
    <source>
        <strain evidence="2">DSM 4125</strain>
    </source>
</reference>
<gene>
    <name evidence="1" type="ORF">SAMN05661096_03253</name>
</gene>
<dbReference type="AlphaFoldDB" id="A0A1X7KXU1"/>
<dbReference type="EMBL" id="FXAW01000007">
    <property type="protein sequence ID" value="SMG46250.1"/>
    <property type="molecule type" value="Genomic_DNA"/>
</dbReference>
<organism evidence="1 2">
    <name type="scientific">Marivirga sericea</name>
    <dbReference type="NCBI Taxonomy" id="1028"/>
    <lineage>
        <taxon>Bacteria</taxon>
        <taxon>Pseudomonadati</taxon>
        <taxon>Bacteroidota</taxon>
        <taxon>Cytophagia</taxon>
        <taxon>Cytophagales</taxon>
        <taxon>Marivirgaceae</taxon>
        <taxon>Marivirga</taxon>
    </lineage>
</organism>
<accession>A0A1X7KXU1</accession>
<dbReference type="Gene3D" id="3.30.420.40">
    <property type="match status" value="2"/>
</dbReference>
<proteinExistence type="predicted"/>
<protein>
    <submittedName>
        <fullName evidence="1">Polyphosphate glucokinase</fullName>
    </submittedName>
</protein>
<dbReference type="OrthoDB" id="9810372at2"/>
<evidence type="ECO:0000313" key="1">
    <source>
        <dbReference type="EMBL" id="SMG46250.1"/>
    </source>
</evidence>
<dbReference type="RefSeq" id="WP_085518388.1">
    <property type="nucleotide sequence ID" value="NZ_FXAW01000007.1"/>
</dbReference>
<dbReference type="PANTHER" id="PTHR18964:SF146">
    <property type="entry name" value="POLYPHOSPHATE GLUCOKINASE"/>
    <property type="match status" value="1"/>
</dbReference>
<dbReference type="InterPro" id="IPR000600">
    <property type="entry name" value="ROK"/>
</dbReference>
<keyword evidence="1" id="KW-0808">Transferase</keyword>
<dbReference type="PANTHER" id="PTHR18964">
    <property type="entry name" value="ROK (REPRESSOR, ORF, KINASE) FAMILY"/>
    <property type="match status" value="1"/>
</dbReference>
<dbReference type="Proteomes" id="UP000193804">
    <property type="component" value="Unassembled WGS sequence"/>
</dbReference>
<dbReference type="InterPro" id="IPR043129">
    <property type="entry name" value="ATPase_NBD"/>
</dbReference>
<dbReference type="SUPFAM" id="SSF53067">
    <property type="entry name" value="Actin-like ATPase domain"/>
    <property type="match status" value="1"/>
</dbReference>
<dbReference type="STRING" id="1028.SAMN05661096_03253"/>
<dbReference type="NCBIfam" id="NF045942">
    <property type="entry name" value="PolPhglucPhase"/>
    <property type="match status" value="1"/>
</dbReference>
<sequence length="242" mass="26357">MEVLGIDIGGSGMKAAIVDLKTGEFTTKRKRFKTPQPATPEAMMDTVVKLQKHFNWSGPIGCGFPAAIINGTVKTASNIDKSWIDKPLANMIRKATGCATRVMNDVDVAGLAEMRFGAGKGHDGTVLVLALGTGIGSALFHNQQIMPNTELGHIQFKGDIAEAYAANSIRENEDLSWEVWGKRLNQYLVEVHKLFWPDLIIIGGGVSKKFEKYDRFIDKKLNVIPAELKNQAGIVGAASQFL</sequence>
<keyword evidence="1" id="KW-0418">Kinase</keyword>
<evidence type="ECO:0000313" key="2">
    <source>
        <dbReference type="Proteomes" id="UP000193804"/>
    </source>
</evidence>
<dbReference type="GO" id="GO:0016301">
    <property type="term" value="F:kinase activity"/>
    <property type="evidence" value="ECO:0007669"/>
    <property type="project" value="UniProtKB-KW"/>
</dbReference>
<keyword evidence="2" id="KW-1185">Reference proteome</keyword>
<dbReference type="CDD" id="cd24058">
    <property type="entry name" value="ASKHA_NBD_ROK_PPGK"/>
    <property type="match status" value="1"/>
</dbReference>
<dbReference type="Pfam" id="PF00480">
    <property type="entry name" value="ROK"/>
    <property type="match status" value="1"/>
</dbReference>
<name>A0A1X7KXU1_9BACT</name>